<proteinExistence type="predicted"/>
<reference evidence="1 2" key="1">
    <citation type="submission" date="2023-07" db="EMBL/GenBank/DDBJ databases">
        <title>Pathogens genome sequencing project 196.</title>
        <authorList>
            <person name="Cao X."/>
        </authorList>
    </citation>
    <scope>NUCLEOTIDE SEQUENCE [LARGE SCALE GENOMIC DNA]</scope>
    <source>
        <strain evidence="1 2">SM41</strain>
    </source>
</reference>
<organism evidence="1 2">
    <name type="scientific">Serratia marcescens</name>
    <dbReference type="NCBI Taxonomy" id="615"/>
    <lineage>
        <taxon>Bacteria</taxon>
        <taxon>Pseudomonadati</taxon>
        <taxon>Pseudomonadota</taxon>
        <taxon>Gammaproteobacteria</taxon>
        <taxon>Enterobacterales</taxon>
        <taxon>Yersiniaceae</taxon>
        <taxon>Serratia</taxon>
    </lineage>
</organism>
<evidence type="ECO:0000313" key="1">
    <source>
        <dbReference type="EMBL" id="MDQ9554601.1"/>
    </source>
</evidence>
<sequence>RVMSRSHCTMTEREKLLSGQVYNSRDENRSRCAARYVGNVGNVEFAVQQNDIICGNNFLSVQ</sequence>
<gene>
    <name evidence="1" type="ORF">RF091_03545</name>
</gene>
<name>A0ABD5BDC7_SERMA</name>
<dbReference type="RefSeq" id="WP_309212848.1">
    <property type="nucleotide sequence ID" value="NZ_JAVIPQ010000070.1"/>
</dbReference>
<protein>
    <recommendedName>
        <fullName evidence="3">FHA domain-containing protein</fullName>
    </recommendedName>
</protein>
<evidence type="ECO:0008006" key="3">
    <source>
        <dbReference type="Google" id="ProtNLM"/>
    </source>
</evidence>
<dbReference type="Proteomes" id="UP001234811">
    <property type="component" value="Unassembled WGS sequence"/>
</dbReference>
<dbReference type="AlphaFoldDB" id="A0ABD5BDC7"/>
<accession>A0ABD5BDC7</accession>
<dbReference type="EMBL" id="JAVIPQ010000070">
    <property type="protein sequence ID" value="MDQ9554601.1"/>
    <property type="molecule type" value="Genomic_DNA"/>
</dbReference>
<comment type="caution">
    <text evidence="1">The sequence shown here is derived from an EMBL/GenBank/DDBJ whole genome shotgun (WGS) entry which is preliminary data.</text>
</comment>
<evidence type="ECO:0000313" key="2">
    <source>
        <dbReference type="Proteomes" id="UP001234811"/>
    </source>
</evidence>
<feature type="non-terminal residue" evidence="1">
    <location>
        <position position="1"/>
    </location>
</feature>